<evidence type="ECO:0000313" key="1">
    <source>
        <dbReference type="EMBL" id="PHI09956.1"/>
    </source>
</evidence>
<dbReference type="Proteomes" id="UP000221504">
    <property type="component" value="Unassembled WGS sequence"/>
</dbReference>
<dbReference type="RefSeq" id="WP_099010730.1">
    <property type="nucleotide sequence ID" value="NZ_CP077154.1"/>
</dbReference>
<dbReference type="Gene3D" id="3.40.50.300">
    <property type="entry name" value="P-loop containing nucleotide triphosphate hydrolases"/>
    <property type="match status" value="1"/>
</dbReference>
<dbReference type="AlphaFoldDB" id="A0A2C6BTU5"/>
<dbReference type="SUPFAM" id="SSF52540">
    <property type="entry name" value="P-loop containing nucleoside triphosphate hydrolases"/>
    <property type="match status" value="1"/>
</dbReference>
<gene>
    <name evidence="1" type="ORF">CBG52_01770</name>
</gene>
<dbReference type="EMBL" id="NIRM01000001">
    <property type="protein sequence ID" value="PHI09956.1"/>
    <property type="molecule type" value="Genomic_DNA"/>
</dbReference>
<comment type="caution">
    <text evidence="1">The sequence shown here is derived from an EMBL/GenBank/DDBJ whole genome shotgun (WGS) entry which is preliminary data.</text>
</comment>
<sequence>MNNKVIFAAAGNGKTYNLCKEAINLAKTSKKYILLISYTHEGVISIEKEYKKQNFGVIDYNVKILTWYSFLLQEFIKPYQNLLELKLKIKKEEKSFFIRENYIKSIAFYEKENNNFFKAEHIQYYMKPNGDLIKDKVS</sequence>
<dbReference type="InterPro" id="IPR027417">
    <property type="entry name" value="P-loop_NTPase"/>
</dbReference>
<evidence type="ECO:0000313" key="2">
    <source>
        <dbReference type="Proteomes" id="UP000221504"/>
    </source>
</evidence>
<reference evidence="1 2" key="1">
    <citation type="submission" date="2017-06" db="EMBL/GenBank/DDBJ databases">
        <title>Draft genome sequence of Fusobacterium nucleatum subsp. polymorphum KCOM 1267 (=ChDC F290).</title>
        <authorList>
            <person name="Kook J.-K."/>
            <person name="Park S.-N."/>
            <person name="Lim Y.K."/>
            <person name="Roh H."/>
        </authorList>
    </citation>
    <scope>NUCLEOTIDE SEQUENCE [LARGE SCALE GENOMIC DNA]</scope>
    <source>
        <strain evidence="2">KCOM 1267(ChDC F290)</strain>
    </source>
</reference>
<accession>A0A2C6BTU5</accession>
<name>A0A2C6BTU5_FUSNP</name>
<protein>
    <submittedName>
        <fullName evidence="1">Uncharacterized protein</fullName>
    </submittedName>
</protein>
<organism evidence="1 2">
    <name type="scientific">Fusobacterium nucleatum subsp. polymorphum</name>
    <name type="common">Fusobacterium polymorphum</name>
    <dbReference type="NCBI Taxonomy" id="76857"/>
    <lineage>
        <taxon>Bacteria</taxon>
        <taxon>Fusobacteriati</taxon>
        <taxon>Fusobacteriota</taxon>
        <taxon>Fusobacteriia</taxon>
        <taxon>Fusobacteriales</taxon>
        <taxon>Fusobacteriaceae</taxon>
        <taxon>Fusobacterium</taxon>
    </lineage>
</organism>
<proteinExistence type="predicted"/>